<dbReference type="GO" id="GO:0008270">
    <property type="term" value="F:zinc ion binding"/>
    <property type="evidence" value="ECO:0007669"/>
    <property type="project" value="UniProtKB-KW"/>
</dbReference>
<comment type="subcellular location">
    <subcellularLocation>
        <location evidence="1">Nucleus</location>
    </subcellularLocation>
</comment>
<feature type="region of interest" description="Disordered" evidence="8">
    <location>
        <begin position="14"/>
        <end position="46"/>
    </location>
</feature>
<reference evidence="10 11" key="1">
    <citation type="submission" date="2024-05" db="EMBL/GenBank/DDBJ databases">
        <authorList>
            <person name="Wallberg A."/>
        </authorList>
    </citation>
    <scope>NUCLEOTIDE SEQUENCE [LARGE SCALE GENOMIC DNA]</scope>
</reference>
<accession>A0AAV2QUF5</accession>
<dbReference type="InterPro" id="IPR013087">
    <property type="entry name" value="Znf_C2H2_type"/>
</dbReference>
<keyword evidence="2" id="KW-0479">Metal-binding</keyword>
<dbReference type="SMART" id="SM00355">
    <property type="entry name" value="ZnF_C2H2"/>
    <property type="match status" value="2"/>
</dbReference>
<evidence type="ECO:0000256" key="3">
    <source>
        <dbReference type="ARBA" id="ARBA00022737"/>
    </source>
</evidence>
<dbReference type="SUPFAM" id="SSF57667">
    <property type="entry name" value="beta-beta-alpha zinc fingers"/>
    <property type="match status" value="1"/>
</dbReference>
<dbReference type="EMBL" id="CAXKWB010011524">
    <property type="protein sequence ID" value="CAL4101715.1"/>
    <property type="molecule type" value="Genomic_DNA"/>
</dbReference>
<keyword evidence="3" id="KW-0677">Repeat</keyword>
<dbReference type="PANTHER" id="PTHR24394">
    <property type="entry name" value="ZINC FINGER PROTEIN"/>
    <property type="match status" value="1"/>
</dbReference>
<gene>
    <name evidence="10" type="ORF">MNOR_LOCUS17077</name>
</gene>
<evidence type="ECO:0000313" key="10">
    <source>
        <dbReference type="EMBL" id="CAL4101715.1"/>
    </source>
</evidence>
<sequence>MCNSVIYCANMSASSKRRLEDPDEPRSSKKARTSNENTRVVHQDTTTSETKALRAFRYTGENITCDQVLSERNNDMIYNDMISRISNESRLSKDDSGIENGHDLQSFKCSKCYSEFPFESHLKRHMIVHITFDDVPDTNSNQNPSKVCDESSSNKNATEIENGLDLHRYKCPTCDRGFPFKSHVKRHRVVHKVRRRPKQCSVCSRMFMQQDDSSITRSRRASKDPAWGECCIQTMRKYVFQRSMMKNQSLKSPKA</sequence>
<evidence type="ECO:0000256" key="8">
    <source>
        <dbReference type="SAM" id="MobiDB-lite"/>
    </source>
</evidence>
<keyword evidence="4 7" id="KW-0863">Zinc-finger</keyword>
<evidence type="ECO:0000256" key="7">
    <source>
        <dbReference type="PROSITE-ProRule" id="PRU00042"/>
    </source>
</evidence>
<evidence type="ECO:0000256" key="4">
    <source>
        <dbReference type="ARBA" id="ARBA00022771"/>
    </source>
</evidence>
<organism evidence="10 11">
    <name type="scientific">Meganyctiphanes norvegica</name>
    <name type="common">Northern krill</name>
    <name type="synonym">Thysanopoda norvegica</name>
    <dbReference type="NCBI Taxonomy" id="48144"/>
    <lineage>
        <taxon>Eukaryota</taxon>
        <taxon>Metazoa</taxon>
        <taxon>Ecdysozoa</taxon>
        <taxon>Arthropoda</taxon>
        <taxon>Crustacea</taxon>
        <taxon>Multicrustacea</taxon>
        <taxon>Malacostraca</taxon>
        <taxon>Eumalacostraca</taxon>
        <taxon>Eucarida</taxon>
        <taxon>Euphausiacea</taxon>
        <taxon>Euphausiidae</taxon>
        <taxon>Meganyctiphanes</taxon>
    </lineage>
</organism>
<dbReference type="AlphaFoldDB" id="A0AAV2QUF5"/>
<keyword evidence="6" id="KW-0539">Nucleus</keyword>
<evidence type="ECO:0000313" key="11">
    <source>
        <dbReference type="Proteomes" id="UP001497623"/>
    </source>
</evidence>
<dbReference type="Proteomes" id="UP001497623">
    <property type="component" value="Unassembled WGS sequence"/>
</dbReference>
<dbReference type="PROSITE" id="PS50157">
    <property type="entry name" value="ZINC_FINGER_C2H2_2"/>
    <property type="match status" value="2"/>
</dbReference>
<keyword evidence="5" id="KW-0862">Zinc</keyword>
<comment type="caution">
    <text evidence="10">The sequence shown here is derived from an EMBL/GenBank/DDBJ whole genome shotgun (WGS) entry which is preliminary data.</text>
</comment>
<feature type="domain" description="C2H2-type" evidence="9">
    <location>
        <begin position="169"/>
        <end position="196"/>
    </location>
</feature>
<dbReference type="PANTHER" id="PTHR24394:SF44">
    <property type="entry name" value="ZINC FINGER PROTEIN 271-LIKE"/>
    <property type="match status" value="1"/>
</dbReference>
<feature type="compositionally biased region" description="Basic and acidic residues" evidence="8">
    <location>
        <begin position="17"/>
        <end position="27"/>
    </location>
</feature>
<feature type="compositionally biased region" description="Polar residues" evidence="8">
    <location>
        <begin position="34"/>
        <end position="46"/>
    </location>
</feature>
<feature type="domain" description="C2H2-type" evidence="9">
    <location>
        <begin position="107"/>
        <end position="129"/>
    </location>
</feature>
<dbReference type="Gene3D" id="3.30.160.60">
    <property type="entry name" value="Classic Zinc Finger"/>
    <property type="match status" value="1"/>
</dbReference>
<evidence type="ECO:0000256" key="5">
    <source>
        <dbReference type="ARBA" id="ARBA00022833"/>
    </source>
</evidence>
<name>A0AAV2QUF5_MEGNR</name>
<dbReference type="Pfam" id="PF00096">
    <property type="entry name" value="zf-C2H2"/>
    <property type="match status" value="2"/>
</dbReference>
<dbReference type="GO" id="GO:0005634">
    <property type="term" value="C:nucleus"/>
    <property type="evidence" value="ECO:0007669"/>
    <property type="project" value="UniProtKB-SubCell"/>
</dbReference>
<dbReference type="GO" id="GO:0000981">
    <property type="term" value="F:DNA-binding transcription factor activity, RNA polymerase II-specific"/>
    <property type="evidence" value="ECO:0007669"/>
    <property type="project" value="TreeGrafter"/>
</dbReference>
<evidence type="ECO:0000256" key="1">
    <source>
        <dbReference type="ARBA" id="ARBA00004123"/>
    </source>
</evidence>
<evidence type="ECO:0000256" key="2">
    <source>
        <dbReference type="ARBA" id="ARBA00022723"/>
    </source>
</evidence>
<dbReference type="InterPro" id="IPR036236">
    <property type="entry name" value="Znf_C2H2_sf"/>
</dbReference>
<evidence type="ECO:0000256" key="6">
    <source>
        <dbReference type="ARBA" id="ARBA00023242"/>
    </source>
</evidence>
<proteinExistence type="predicted"/>
<protein>
    <recommendedName>
        <fullName evidence="9">C2H2-type domain-containing protein</fullName>
    </recommendedName>
</protein>
<dbReference type="PROSITE" id="PS00028">
    <property type="entry name" value="ZINC_FINGER_C2H2_1"/>
    <property type="match status" value="2"/>
</dbReference>
<evidence type="ECO:0000259" key="9">
    <source>
        <dbReference type="PROSITE" id="PS50157"/>
    </source>
</evidence>
<keyword evidence="11" id="KW-1185">Reference proteome</keyword>